<sequence length="106" mass="12017">MPGKKSKKLPQAAALKQILKRCSSFGKKNNVHNEPERLPVDVPKGHLAVYVGENRSRHIIPISMLSHPEFKVLLKNAEEEYGFKHEMGLTLPCDEVFFLNLVAIIR</sequence>
<organism evidence="1 2">
    <name type="scientific">Pistacia atlantica</name>
    <dbReference type="NCBI Taxonomy" id="434234"/>
    <lineage>
        <taxon>Eukaryota</taxon>
        <taxon>Viridiplantae</taxon>
        <taxon>Streptophyta</taxon>
        <taxon>Embryophyta</taxon>
        <taxon>Tracheophyta</taxon>
        <taxon>Spermatophyta</taxon>
        <taxon>Magnoliopsida</taxon>
        <taxon>eudicotyledons</taxon>
        <taxon>Gunneridae</taxon>
        <taxon>Pentapetalae</taxon>
        <taxon>rosids</taxon>
        <taxon>malvids</taxon>
        <taxon>Sapindales</taxon>
        <taxon>Anacardiaceae</taxon>
        <taxon>Pistacia</taxon>
    </lineage>
</organism>
<comment type="caution">
    <text evidence="1">The sequence shown here is derived from an EMBL/GenBank/DDBJ whole genome shotgun (WGS) entry which is preliminary data.</text>
</comment>
<name>A0ACC1BFZ9_9ROSI</name>
<proteinExistence type="predicted"/>
<protein>
    <submittedName>
        <fullName evidence="1">Uncharacterized protein</fullName>
    </submittedName>
</protein>
<reference evidence="2" key="1">
    <citation type="journal article" date="2023" name="G3 (Bethesda)">
        <title>Genome assembly and association tests identify interacting loci associated with vigor, precocity, and sex in interspecific pistachio rootstocks.</title>
        <authorList>
            <person name="Palmer W."/>
            <person name="Jacygrad E."/>
            <person name="Sagayaradj S."/>
            <person name="Cavanaugh K."/>
            <person name="Han R."/>
            <person name="Bertier L."/>
            <person name="Beede B."/>
            <person name="Kafkas S."/>
            <person name="Golino D."/>
            <person name="Preece J."/>
            <person name="Michelmore R."/>
        </authorList>
    </citation>
    <scope>NUCLEOTIDE SEQUENCE [LARGE SCALE GENOMIC DNA]</scope>
</reference>
<dbReference type="EMBL" id="CM047901">
    <property type="protein sequence ID" value="KAJ0097870.1"/>
    <property type="molecule type" value="Genomic_DNA"/>
</dbReference>
<keyword evidence="2" id="KW-1185">Reference proteome</keyword>
<accession>A0ACC1BFZ9</accession>
<dbReference type="Proteomes" id="UP001164250">
    <property type="component" value="Chromosome 5"/>
</dbReference>
<evidence type="ECO:0000313" key="2">
    <source>
        <dbReference type="Proteomes" id="UP001164250"/>
    </source>
</evidence>
<evidence type="ECO:0000313" key="1">
    <source>
        <dbReference type="EMBL" id="KAJ0097870.1"/>
    </source>
</evidence>
<gene>
    <name evidence="1" type="ORF">Patl1_29075</name>
</gene>